<protein>
    <submittedName>
        <fullName evidence="2">Unannotated protein</fullName>
    </submittedName>
</protein>
<dbReference type="CDD" id="cd19097">
    <property type="entry name" value="AKR_unchar"/>
    <property type="match status" value="1"/>
</dbReference>
<evidence type="ECO:0000313" key="2">
    <source>
        <dbReference type="EMBL" id="CAB5040558.1"/>
    </source>
</evidence>
<dbReference type="Pfam" id="PF00248">
    <property type="entry name" value="Aldo_ket_red"/>
    <property type="match status" value="1"/>
</dbReference>
<dbReference type="PANTHER" id="PTHR43312">
    <property type="entry name" value="D-THREO-ALDOSE 1-DEHYDROGENASE"/>
    <property type="match status" value="1"/>
</dbReference>
<proteinExistence type="predicted"/>
<dbReference type="InterPro" id="IPR023210">
    <property type="entry name" value="NADP_OxRdtase_dom"/>
</dbReference>
<dbReference type="AlphaFoldDB" id="A0A6J7SJL3"/>
<gene>
    <name evidence="2" type="ORF">UFOPK4237_01163</name>
</gene>
<name>A0A6J7SJL3_9ZZZZ</name>
<feature type="domain" description="NADP-dependent oxidoreductase" evidence="1">
    <location>
        <begin position="4"/>
        <end position="266"/>
    </location>
</feature>
<dbReference type="PANTHER" id="PTHR43312:SF1">
    <property type="entry name" value="NADP-DEPENDENT OXIDOREDUCTASE DOMAIN-CONTAINING PROTEIN"/>
    <property type="match status" value="1"/>
</dbReference>
<evidence type="ECO:0000259" key="1">
    <source>
        <dbReference type="Pfam" id="PF00248"/>
    </source>
</evidence>
<dbReference type="InterPro" id="IPR053135">
    <property type="entry name" value="AKR2_Oxidoreductase"/>
</dbReference>
<dbReference type="Gene3D" id="3.20.20.100">
    <property type="entry name" value="NADP-dependent oxidoreductase domain"/>
    <property type="match status" value="1"/>
</dbReference>
<dbReference type="InterPro" id="IPR036812">
    <property type="entry name" value="NAD(P)_OxRdtase_dom_sf"/>
</dbReference>
<reference evidence="2" key="1">
    <citation type="submission" date="2020-05" db="EMBL/GenBank/DDBJ databases">
        <authorList>
            <person name="Chiriac C."/>
            <person name="Salcher M."/>
            <person name="Ghai R."/>
            <person name="Kavagutti S V."/>
        </authorList>
    </citation>
    <scope>NUCLEOTIDE SEQUENCE</scope>
</reference>
<dbReference type="EMBL" id="CAFBPZ010000083">
    <property type="protein sequence ID" value="CAB5040558.1"/>
    <property type="molecule type" value="Genomic_DNA"/>
</dbReference>
<sequence length="281" mass="30553">MQVLALGTAQWGNSYGVTNAEGRLSDLRISELAQTALNLGIRSVDTAAGYGNAQERLRPWAKEFLVTTKISGASQETVATQVSSSLTELGLSNVHACLVHDWAALSVEEQERSAKALTELQRDGVVNRVGVSAYDRIDIDRALEAFSELGCVQIPLSILDQRLIVEESIIKELTSRGAEVQARSIFLQGLLAAESKVALAQHPAVRNFHQWCSNNGYQPLEAAVSFIKGLDWIETVVVGVTSAAELEEISLAWNTPIQISNVDTLASQDLSLIDPRTWVKL</sequence>
<dbReference type="SUPFAM" id="SSF51430">
    <property type="entry name" value="NAD(P)-linked oxidoreductase"/>
    <property type="match status" value="1"/>
</dbReference>
<organism evidence="2">
    <name type="scientific">freshwater metagenome</name>
    <dbReference type="NCBI Taxonomy" id="449393"/>
    <lineage>
        <taxon>unclassified sequences</taxon>
        <taxon>metagenomes</taxon>
        <taxon>ecological metagenomes</taxon>
    </lineage>
</organism>
<accession>A0A6J7SJL3</accession>